<evidence type="ECO:0000313" key="4">
    <source>
        <dbReference type="Proteomes" id="UP000199657"/>
    </source>
</evidence>
<accession>A0A1H8VH83</accession>
<dbReference type="InterPro" id="IPR051199">
    <property type="entry name" value="LPS_LOS_Heptosyltrfase"/>
</dbReference>
<dbReference type="Pfam" id="PF01075">
    <property type="entry name" value="Glyco_transf_9"/>
    <property type="match status" value="1"/>
</dbReference>
<dbReference type="GO" id="GO:0005829">
    <property type="term" value="C:cytosol"/>
    <property type="evidence" value="ECO:0007669"/>
    <property type="project" value="TreeGrafter"/>
</dbReference>
<protein>
    <submittedName>
        <fullName evidence="3">Heptosyltransferase I</fullName>
    </submittedName>
</protein>
<gene>
    <name evidence="3" type="ORF">SAMN04488052_11267</name>
</gene>
<dbReference type="CDD" id="cd03789">
    <property type="entry name" value="GT9_LPS_heptosyltransferase"/>
    <property type="match status" value="1"/>
</dbReference>
<keyword evidence="4" id="KW-1185">Reference proteome</keyword>
<sequence length="382" mass="42242">MDGVRRPGLLYDLMVHTPAISFADPPERLCLFRLSAIGDCCHMVPVVRTLQAAWPRTRITWIIGRTEAALLGDLDGVECITFDKKAGRAGRRALKAQLAGRRFDAMLLMQVALRASLASRAVRAPLRLGFDRDRSKDLHGLFVNRRIAPHPQAHVMDGFFDFLRAMGLHERVLRWDVPVPAEARAAAEALIPDDAPTLVISPCSSQRFNNFRNWPAERYAAVARWAVREQGMQVLLTGGPSDEERSYAEAIQREAGVPVIDRIGQTSLKELFALLQRATVLVSPDSGPAHMAVAAGTPVVGLYATSNPWRTGPYLSQQWVVNRYPEAVRAELGKPVDAIDWGRRVRKPDAMELITVDDVLERIGALLATAPEDWLTLPPEGA</sequence>
<dbReference type="PANTHER" id="PTHR30160:SF21">
    <property type="entry name" value="LIPOPOLYSACCHARIDE CORE HEPTOSYLTRANSFERASE OPSX"/>
    <property type="match status" value="1"/>
</dbReference>
<dbReference type="SUPFAM" id="SSF53756">
    <property type="entry name" value="UDP-Glycosyltransferase/glycogen phosphorylase"/>
    <property type="match status" value="1"/>
</dbReference>
<reference evidence="3 4" key="1">
    <citation type="submission" date="2016-10" db="EMBL/GenBank/DDBJ databases">
        <authorList>
            <person name="de Groot N.N."/>
        </authorList>
    </citation>
    <scope>NUCLEOTIDE SEQUENCE [LARGE SCALE GENOMIC DNA]</scope>
    <source>
        <strain evidence="3 4">CGMCC 1.6291</strain>
    </source>
</reference>
<dbReference type="STRING" id="406100.SAMN04488052_11267"/>
<keyword evidence="1" id="KW-0328">Glycosyltransferase</keyword>
<keyword evidence="2 3" id="KW-0808">Transferase</keyword>
<evidence type="ECO:0000313" key="3">
    <source>
        <dbReference type="EMBL" id="SEP14663.1"/>
    </source>
</evidence>
<proteinExistence type="predicted"/>
<dbReference type="InterPro" id="IPR002201">
    <property type="entry name" value="Glyco_trans_9"/>
</dbReference>
<dbReference type="Gene3D" id="3.40.50.2000">
    <property type="entry name" value="Glycogen Phosphorylase B"/>
    <property type="match status" value="2"/>
</dbReference>
<dbReference type="GO" id="GO:0009244">
    <property type="term" value="P:lipopolysaccharide core region biosynthetic process"/>
    <property type="evidence" value="ECO:0007669"/>
    <property type="project" value="TreeGrafter"/>
</dbReference>
<dbReference type="PANTHER" id="PTHR30160">
    <property type="entry name" value="TETRAACYLDISACCHARIDE 4'-KINASE-RELATED"/>
    <property type="match status" value="1"/>
</dbReference>
<evidence type="ECO:0000256" key="1">
    <source>
        <dbReference type="ARBA" id="ARBA00022676"/>
    </source>
</evidence>
<dbReference type="GO" id="GO:0008713">
    <property type="term" value="F:ADP-heptose-lipopolysaccharide heptosyltransferase activity"/>
    <property type="evidence" value="ECO:0007669"/>
    <property type="project" value="TreeGrafter"/>
</dbReference>
<dbReference type="Proteomes" id="UP000199657">
    <property type="component" value="Unassembled WGS sequence"/>
</dbReference>
<name>A0A1H8VH83_9GAMM</name>
<evidence type="ECO:0000256" key="2">
    <source>
        <dbReference type="ARBA" id="ARBA00022679"/>
    </source>
</evidence>
<dbReference type="AlphaFoldDB" id="A0A1H8VH83"/>
<organism evidence="3 4">
    <name type="scientific">Aquisalimonas asiatica</name>
    <dbReference type="NCBI Taxonomy" id="406100"/>
    <lineage>
        <taxon>Bacteria</taxon>
        <taxon>Pseudomonadati</taxon>
        <taxon>Pseudomonadota</taxon>
        <taxon>Gammaproteobacteria</taxon>
        <taxon>Chromatiales</taxon>
        <taxon>Ectothiorhodospiraceae</taxon>
        <taxon>Aquisalimonas</taxon>
    </lineage>
</organism>
<dbReference type="EMBL" id="FOEG01000012">
    <property type="protein sequence ID" value="SEP14663.1"/>
    <property type="molecule type" value="Genomic_DNA"/>
</dbReference>